<dbReference type="InterPro" id="IPR011250">
    <property type="entry name" value="OMP/PagP_B-barrel"/>
</dbReference>
<keyword evidence="1" id="KW-0732">Signal</keyword>
<proteinExistence type="predicted"/>
<organism evidence="3 4">
    <name type="scientific">Winogradskyella litorisediminis</name>
    <dbReference type="NCBI Taxonomy" id="1156618"/>
    <lineage>
        <taxon>Bacteria</taxon>
        <taxon>Pseudomonadati</taxon>
        <taxon>Bacteroidota</taxon>
        <taxon>Flavobacteriia</taxon>
        <taxon>Flavobacteriales</taxon>
        <taxon>Flavobacteriaceae</taxon>
        <taxon>Winogradskyella</taxon>
    </lineage>
</organism>
<protein>
    <submittedName>
        <fullName evidence="3">Porin family protein</fullName>
    </submittedName>
</protein>
<dbReference type="EMBL" id="JBHTJL010000003">
    <property type="protein sequence ID" value="MFD1061631.1"/>
    <property type="molecule type" value="Genomic_DNA"/>
</dbReference>
<dbReference type="RefSeq" id="WP_386126721.1">
    <property type="nucleotide sequence ID" value="NZ_JBHTJL010000003.1"/>
</dbReference>
<gene>
    <name evidence="3" type="ORF">ACFQ1Q_00115</name>
</gene>
<evidence type="ECO:0000313" key="3">
    <source>
        <dbReference type="EMBL" id="MFD1061631.1"/>
    </source>
</evidence>
<feature type="chain" id="PRO_5046007893" evidence="1">
    <location>
        <begin position="20"/>
        <end position="181"/>
    </location>
</feature>
<keyword evidence="4" id="KW-1185">Reference proteome</keyword>
<dbReference type="Pfam" id="PF13568">
    <property type="entry name" value="OMP_b-brl_2"/>
    <property type="match status" value="1"/>
</dbReference>
<accession>A0ABW3N5X6</accession>
<comment type="caution">
    <text evidence="3">The sequence shown here is derived from an EMBL/GenBank/DDBJ whole genome shotgun (WGS) entry which is preliminary data.</text>
</comment>
<feature type="signal peptide" evidence="1">
    <location>
        <begin position="1"/>
        <end position="19"/>
    </location>
</feature>
<reference evidence="4" key="1">
    <citation type="journal article" date="2019" name="Int. J. Syst. Evol. Microbiol.">
        <title>The Global Catalogue of Microorganisms (GCM) 10K type strain sequencing project: providing services to taxonomists for standard genome sequencing and annotation.</title>
        <authorList>
            <consortium name="The Broad Institute Genomics Platform"/>
            <consortium name="The Broad Institute Genome Sequencing Center for Infectious Disease"/>
            <person name="Wu L."/>
            <person name="Ma J."/>
        </authorList>
    </citation>
    <scope>NUCLEOTIDE SEQUENCE [LARGE SCALE GENOMIC DNA]</scope>
    <source>
        <strain evidence="4">CCUG 62215</strain>
    </source>
</reference>
<dbReference type="InterPro" id="IPR025665">
    <property type="entry name" value="Beta-barrel_OMP_2"/>
</dbReference>
<sequence length="181" mass="20277">MKKVLLTSLLFLFITLSFSQGYQSTKYGVRAGVNISNLDFDPAPIDRNLHRNGFYFGGFAEFSISESLWLNTELQWSAEGAKDEQWKANYLKLPVQLKFVVGQNLSIGIGPEIGLKTWQSSDNFDNFIYSGVGGIQYTLFEDYFIEARAVYGFNDMLDSNIVGPGLEAQQFTIQVGVGIKI</sequence>
<evidence type="ECO:0000256" key="1">
    <source>
        <dbReference type="SAM" id="SignalP"/>
    </source>
</evidence>
<name>A0ABW3N5X6_9FLAO</name>
<evidence type="ECO:0000313" key="4">
    <source>
        <dbReference type="Proteomes" id="UP001597013"/>
    </source>
</evidence>
<dbReference type="Proteomes" id="UP001597013">
    <property type="component" value="Unassembled WGS sequence"/>
</dbReference>
<dbReference type="SUPFAM" id="SSF56925">
    <property type="entry name" value="OMPA-like"/>
    <property type="match status" value="1"/>
</dbReference>
<feature type="domain" description="Outer membrane protein beta-barrel" evidence="2">
    <location>
        <begin position="23"/>
        <end position="157"/>
    </location>
</feature>
<evidence type="ECO:0000259" key="2">
    <source>
        <dbReference type="Pfam" id="PF13568"/>
    </source>
</evidence>